<sequence length="93" mass="10120">MMLPPHKFLQVIRPGLKLWTGCFIDTSKLLVTFGHVTSSFAVSFSISLLSPTRVTSGKFVCAAVCTSGVDTSFCCGAMPLTAAEKQEKYREKL</sequence>
<evidence type="ECO:0000313" key="1">
    <source>
        <dbReference type="EMBL" id="VVC99596.1"/>
    </source>
</evidence>
<organism evidence="1 2">
    <name type="scientific">Leptidea sinapis</name>
    <dbReference type="NCBI Taxonomy" id="189913"/>
    <lineage>
        <taxon>Eukaryota</taxon>
        <taxon>Metazoa</taxon>
        <taxon>Ecdysozoa</taxon>
        <taxon>Arthropoda</taxon>
        <taxon>Hexapoda</taxon>
        <taxon>Insecta</taxon>
        <taxon>Pterygota</taxon>
        <taxon>Neoptera</taxon>
        <taxon>Endopterygota</taxon>
        <taxon>Lepidoptera</taxon>
        <taxon>Glossata</taxon>
        <taxon>Ditrysia</taxon>
        <taxon>Papilionoidea</taxon>
        <taxon>Pieridae</taxon>
        <taxon>Dismorphiinae</taxon>
        <taxon>Leptidea</taxon>
    </lineage>
</organism>
<dbReference type="Proteomes" id="UP000324832">
    <property type="component" value="Unassembled WGS sequence"/>
</dbReference>
<reference evidence="1 2" key="1">
    <citation type="submission" date="2017-07" db="EMBL/GenBank/DDBJ databases">
        <authorList>
            <person name="Talla V."/>
            <person name="Backstrom N."/>
        </authorList>
    </citation>
    <scope>NUCLEOTIDE SEQUENCE [LARGE SCALE GENOMIC DNA]</scope>
</reference>
<protein>
    <submittedName>
        <fullName evidence="1">Uncharacterized protein</fullName>
    </submittedName>
</protein>
<dbReference type="AlphaFoldDB" id="A0A5E4QNT0"/>
<name>A0A5E4QNT0_9NEOP</name>
<gene>
    <name evidence="1" type="ORF">LSINAPIS_LOCUS10442</name>
</gene>
<keyword evidence="2" id="KW-1185">Reference proteome</keyword>
<proteinExistence type="predicted"/>
<accession>A0A5E4QNT0</accession>
<evidence type="ECO:0000313" key="2">
    <source>
        <dbReference type="Proteomes" id="UP000324832"/>
    </source>
</evidence>
<dbReference type="EMBL" id="FZQP02004222">
    <property type="protein sequence ID" value="VVC99596.1"/>
    <property type="molecule type" value="Genomic_DNA"/>
</dbReference>